<gene>
    <name evidence="2" type="ORF">g.27226</name>
</gene>
<feature type="chain" id="PRO_5007527371" evidence="1">
    <location>
        <begin position="30"/>
        <end position="234"/>
    </location>
</feature>
<protein>
    <submittedName>
        <fullName evidence="2">Uncharacterized protein</fullName>
    </submittedName>
</protein>
<feature type="non-terminal residue" evidence="2">
    <location>
        <position position="1"/>
    </location>
</feature>
<evidence type="ECO:0000256" key="1">
    <source>
        <dbReference type="SAM" id="SignalP"/>
    </source>
</evidence>
<reference evidence="2" key="1">
    <citation type="journal article" date="2016" name="Gigascience">
        <title>De novo construction of an expanded transcriptome assembly for the western tarnished plant bug, Lygus hesperus.</title>
        <authorList>
            <person name="Tassone E.E."/>
            <person name="Geib S.M."/>
            <person name="Hall B."/>
            <person name="Fabrick J.A."/>
            <person name="Brent C.S."/>
            <person name="Hull J.J."/>
        </authorList>
    </citation>
    <scope>NUCLEOTIDE SEQUENCE</scope>
</reference>
<accession>A0A146LSG2</accession>
<organism evidence="2">
    <name type="scientific">Lygus hesperus</name>
    <name type="common">Western plant bug</name>
    <dbReference type="NCBI Taxonomy" id="30085"/>
    <lineage>
        <taxon>Eukaryota</taxon>
        <taxon>Metazoa</taxon>
        <taxon>Ecdysozoa</taxon>
        <taxon>Arthropoda</taxon>
        <taxon>Hexapoda</taxon>
        <taxon>Insecta</taxon>
        <taxon>Pterygota</taxon>
        <taxon>Neoptera</taxon>
        <taxon>Paraneoptera</taxon>
        <taxon>Hemiptera</taxon>
        <taxon>Heteroptera</taxon>
        <taxon>Panheteroptera</taxon>
        <taxon>Cimicomorpha</taxon>
        <taxon>Miridae</taxon>
        <taxon>Mirini</taxon>
        <taxon>Lygus</taxon>
    </lineage>
</organism>
<keyword evidence="1" id="KW-0732">Signal</keyword>
<sequence>KSKKAKRMHSMAWPLVVFIACMVLQIAAGVDPGVQQVQVLRQKCQYLQKYPQGYGPQIPTFNVLDSVVPQPMEVCGHVLHSEVLRLLGVMSATHDDGWMYTSRLAPESVAYIPTGAPTEDDFVQVCGEALRRILGINTTKVSPHDRMGMGDTCVRMDTVFGSLRQSNLWILWEMVQQRFHSLLHSILQKSPKNYEKTSTSYHTIDSGFYVNPSSLHAQQTTSPRALQKQIFNLL</sequence>
<proteinExistence type="predicted"/>
<dbReference type="AlphaFoldDB" id="A0A146LSG2"/>
<evidence type="ECO:0000313" key="2">
    <source>
        <dbReference type="EMBL" id="JAQ10728.1"/>
    </source>
</evidence>
<feature type="signal peptide" evidence="1">
    <location>
        <begin position="1"/>
        <end position="29"/>
    </location>
</feature>
<name>A0A146LSG2_LYGHE</name>
<dbReference type="EMBL" id="GDHC01007901">
    <property type="protein sequence ID" value="JAQ10728.1"/>
    <property type="molecule type" value="Transcribed_RNA"/>
</dbReference>